<dbReference type="HOGENOM" id="CLU_464756_0_0_1"/>
<dbReference type="Proteomes" id="UP000006757">
    <property type="component" value="Unassembled WGS sequence"/>
</dbReference>
<organism evidence="2 3">
    <name type="scientific">Trichosporon asahii var. asahii (strain CBS 8904)</name>
    <name type="common">Yeast</name>
    <dbReference type="NCBI Taxonomy" id="1220162"/>
    <lineage>
        <taxon>Eukaryota</taxon>
        <taxon>Fungi</taxon>
        <taxon>Dikarya</taxon>
        <taxon>Basidiomycota</taxon>
        <taxon>Agaricomycotina</taxon>
        <taxon>Tremellomycetes</taxon>
        <taxon>Trichosporonales</taxon>
        <taxon>Trichosporonaceae</taxon>
        <taxon>Trichosporon</taxon>
    </lineage>
</organism>
<feature type="region of interest" description="Disordered" evidence="1">
    <location>
        <begin position="505"/>
        <end position="526"/>
    </location>
</feature>
<comment type="caution">
    <text evidence="2">The sequence shown here is derived from an EMBL/GenBank/DDBJ whole genome shotgun (WGS) entry which is preliminary data.</text>
</comment>
<dbReference type="InParanoid" id="K1VAQ6"/>
<feature type="region of interest" description="Disordered" evidence="1">
    <location>
        <begin position="1"/>
        <end position="47"/>
    </location>
</feature>
<evidence type="ECO:0000313" key="3">
    <source>
        <dbReference type="Proteomes" id="UP000006757"/>
    </source>
</evidence>
<protein>
    <submittedName>
        <fullName evidence="2">Uncharacterized protein</fullName>
    </submittedName>
</protein>
<dbReference type="EMBL" id="AMBO01000325">
    <property type="protein sequence ID" value="EKD01105.1"/>
    <property type="molecule type" value="Genomic_DNA"/>
</dbReference>
<feature type="region of interest" description="Disordered" evidence="1">
    <location>
        <begin position="305"/>
        <end position="329"/>
    </location>
</feature>
<proteinExistence type="predicted"/>
<reference evidence="2 3" key="1">
    <citation type="journal article" date="2012" name="Eukaryot. Cell">
        <title>Genome sequence of the Trichosporon asahii environmental strain CBS 8904.</title>
        <authorList>
            <person name="Yang R.Y."/>
            <person name="Li H.T."/>
            <person name="Zhu H."/>
            <person name="Zhou G.P."/>
            <person name="Wang M."/>
            <person name="Wang L."/>
        </authorList>
    </citation>
    <scope>NUCLEOTIDE SEQUENCE [LARGE SCALE GENOMIC DNA]</scope>
    <source>
        <strain evidence="2 3">CBS 8904</strain>
    </source>
</reference>
<keyword evidence="3" id="KW-1185">Reference proteome</keyword>
<gene>
    <name evidence="2" type="ORF">A1Q2_04603</name>
</gene>
<sequence length="588" mass="65590">MDSRLYPSTPLSSVATISRYPSPDTCETETDADSGPSSERSGNMRSRLTKRYLQRLARLDTRDPSVVTTRLKLLDDIGLERFQRLGPGVRFKASSLLPAGKSSARLKAIDSLPSPEKELAKIAFLARTRFGQALLPPVYDKQREYGTLLSAVNWLGIDRFKELAEEEYDLDNVPDLQRQHPDRQIVAIRASPIPVEEQQNAVAQVLKSTALGQHVLEFGSIPPLSEEAWEEAILAYIGGPERFLDTYKRPAFDVHTIPGIYDRPFAALVAQVQRLGLSMSDEERAYVALLSYSVIGKKLLDGAGLPQPPQSVRGRPLRPSKTHRTGAQQPLQSHVDLLNHIGRERFLELVEEPLFDLESIPGWETTGTAVPSRRRLIEQSSLSPAEKERALVALLAIRPTPFINEHELYREIIRRTPQYKRGTSGRASEYYFPKLLAEVGASRFVKLAQEPLYDLTAILTAKDTGKWGLNRKFERVRRSNLSDEEKERAFVSILARSRVGKRYLQEAGREKTKSGPRSLSKASAGASVQPESAGVTRFAVARLPFVDCDRRIRAMASCIALPLPAKPNFIQAAALFGFFVQATMSGVY</sequence>
<feature type="compositionally biased region" description="Polar residues" evidence="1">
    <location>
        <begin position="35"/>
        <end position="46"/>
    </location>
</feature>
<evidence type="ECO:0000313" key="2">
    <source>
        <dbReference type="EMBL" id="EKD01105.1"/>
    </source>
</evidence>
<name>K1VAQ6_TRIAC</name>
<dbReference type="AlphaFoldDB" id="K1VAQ6"/>
<feature type="compositionally biased region" description="Basic residues" evidence="1">
    <location>
        <begin position="315"/>
        <end position="324"/>
    </location>
</feature>
<evidence type="ECO:0000256" key="1">
    <source>
        <dbReference type="SAM" id="MobiDB-lite"/>
    </source>
</evidence>
<accession>K1VAQ6</accession>